<gene>
    <name evidence="2" type="ORF">pFRL6_301</name>
</gene>
<evidence type="ECO:0000256" key="1">
    <source>
        <dbReference type="SAM" id="MobiDB-lite"/>
    </source>
</evidence>
<feature type="compositionally biased region" description="Polar residues" evidence="1">
    <location>
        <begin position="17"/>
        <end position="31"/>
    </location>
</feature>
<organism evidence="2">
    <name type="scientific">Streptomyces sp. F12</name>
    <dbReference type="NCBI Taxonomy" id="1436084"/>
    <lineage>
        <taxon>Bacteria</taxon>
        <taxon>Bacillati</taxon>
        <taxon>Actinomycetota</taxon>
        <taxon>Actinomycetes</taxon>
        <taxon>Kitasatosporales</taxon>
        <taxon>Streptomycetaceae</taxon>
        <taxon>Streptomyces</taxon>
    </lineage>
</organism>
<name>V9Z8G0_9ACTN</name>
<feature type="region of interest" description="Disordered" evidence="1">
    <location>
        <begin position="1"/>
        <end position="43"/>
    </location>
</feature>
<keyword evidence="2" id="KW-0614">Plasmid</keyword>
<evidence type="ECO:0000313" key="2">
    <source>
        <dbReference type="EMBL" id="AHE40388.1"/>
    </source>
</evidence>
<geneLocation type="plasmid" evidence="2">
    <name>pFRL6</name>
</geneLocation>
<dbReference type="EMBL" id="KF602051">
    <property type="protein sequence ID" value="AHE40388.1"/>
    <property type="molecule type" value="Genomic_DNA"/>
</dbReference>
<reference evidence="2" key="1">
    <citation type="submission" date="2013-09" db="EMBL/GenBank/DDBJ databases">
        <title>Complete nucleotide sequence of Streptomyces linear plasmid pFRL6.</title>
        <authorList>
            <person name="Chen Z."/>
            <person name="Fang P."/>
            <person name="Qin Z."/>
        </authorList>
    </citation>
    <scope>NUCLEOTIDE SEQUENCE</scope>
    <source>
        <plasmid evidence="2">pFRL6</plasmid>
    </source>
</reference>
<accession>V9Z8G0</accession>
<proteinExistence type="predicted"/>
<dbReference type="AlphaFoldDB" id="V9Z8G0"/>
<sequence>MRTTLPHVRPQPHTDPSHTTPSQTLLRTTGPSGFHSIAAPAHDSAIDDIAAEDDEVGYEEEPEALAGCRRTHAFTREVA</sequence>
<protein>
    <submittedName>
        <fullName evidence="2">Uncharacterized protein</fullName>
    </submittedName>
</protein>
<dbReference type="RefSeq" id="WP_024127624.1">
    <property type="nucleotide sequence ID" value="NC_023286.1"/>
</dbReference>